<dbReference type="InterPro" id="IPR050873">
    <property type="entry name" value="V-ATPase_V0D/AC39_subunit"/>
</dbReference>
<dbReference type="Gene3D" id="1.10.132.50">
    <property type="entry name" value="ATP synthase (C/AC39) subunit, domain 3"/>
    <property type="match status" value="1"/>
</dbReference>
<comment type="similarity">
    <text evidence="1">Belongs to the V-ATPase V0D/AC39 subunit family.</text>
</comment>
<keyword evidence="2" id="KW-0813">Transport</keyword>
<dbReference type="KEGG" id="cbv:U729_1914"/>
<evidence type="ECO:0000256" key="2">
    <source>
        <dbReference type="ARBA" id="ARBA00022448"/>
    </source>
</evidence>
<dbReference type="GO" id="GO:0046961">
    <property type="term" value="F:proton-transporting ATPase activity, rotational mechanism"/>
    <property type="evidence" value="ECO:0007669"/>
    <property type="project" value="InterPro"/>
</dbReference>
<evidence type="ECO:0000256" key="1">
    <source>
        <dbReference type="ARBA" id="ARBA00006709"/>
    </source>
</evidence>
<name>A0A0A7FZK3_9CLOT</name>
<dbReference type="RefSeq" id="WP_039314144.1">
    <property type="nucleotide sequence ID" value="NZ_CP006905.1"/>
</dbReference>
<accession>A0A0A7FZK3</accession>
<evidence type="ECO:0000256" key="3">
    <source>
        <dbReference type="ARBA" id="ARBA00023065"/>
    </source>
</evidence>
<dbReference type="eggNOG" id="COG1527">
    <property type="taxonomic scope" value="Bacteria"/>
</dbReference>
<dbReference type="NCBIfam" id="NF002266">
    <property type="entry name" value="PRK01198.1-2"/>
    <property type="match status" value="1"/>
</dbReference>
<keyword evidence="3" id="KW-0406">Ion transport</keyword>
<dbReference type="Proteomes" id="UP000030635">
    <property type="component" value="Chromosome"/>
</dbReference>
<dbReference type="InterPro" id="IPR044911">
    <property type="entry name" value="V-type_ATPase_csu/dsu_dom_3"/>
</dbReference>
<dbReference type="OrthoDB" id="1653at2"/>
<keyword evidence="5" id="KW-1185">Reference proteome</keyword>
<dbReference type="Pfam" id="PF01992">
    <property type="entry name" value="vATP-synt_AC39"/>
    <property type="match status" value="1"/>
</dbReference>
<dbReference type="PANTHER" id="PTHR38682:SF1">
    <property type="entry name" value="V-TYPE ATP SYNTHASE SUBUNIT C"/>
    <property type="match status" value="1"/>
</dbReference>
<dbReference type="SUPFAM" id="SSF103486">
    <property type="entry name" value="V-type ATP synthase subunit C"/>
    <property type="match status" value="1"/>
</dbReference>
<dbReference type="Gene3D" id="1.20.1690.10">
    <property type="entry name" value="V-type ATP synthase subunit C domain"/>
    <property type="match status" value="2"/>
</dbReference>
<sequence length="333" mass="38533">MNPMQFTQVIPRLRVLETRLLDKAKIDRMIDGDSANEALKVLQESEYAGVMTGVKRPEDYEMVLARELKRVYELMYDASPVKSLVDIMGIKYDYHNIKVILKGMFLQKDFSHMLIRVGMIDVQTLKHSIENNNLGDLNETMKEGIIKAKEVFEETKDPQAIDIILDNTMFKEMREIAKQIDDKFVDKYVKVTIDSTNIKTLLRVKKQKKDKDFLEEVIIEGGEIDKDTLISMLHDAPENISNKLAFTNYGEMIKLGIEDFTKSGSVNELERLVDNYIMNMMKEAKYIPFGVEPLLAYIYAKETEIKIVRIIMVGKLNNISGEVIRERLRDIYV</sequence>
<dbReference type="AlphaFoldDB" id="A0A0A7FZK3"/>
<dbReference type="InterPro" id="IPR036079">
    <property type="entry name" value="ATPase_csu/dsu_sf"/>
</dbReference>
<dbReference type="InterPro" id="IPR002843">
    <property type="entry name" value="ATPase_V0-cplx_csu/dsu"/>
</dbReference>
<dbReference type="EMBL" id="CP006905">
    <property type="protein sequence ID" value="AIY85022.1"/>
    <property type="molecule type" value="Genomic_DNA"/>
</dbReference>
<dbReference type="HOGENOM" id="CLU_059311_1_0_9"/>
<organism evidence="4 5">
    <name type="scientific">Clostridium baratii str. Sullivan</name>
    <dbReference type="NCBI Taxonomy" id="1415775"/>
    <lineage>
        <taxon>Bacteria</taxon>
        <taxon>Bacillati</taxon>
        <taxon>Bacillota</taxon>
        <taxon>Clostridia</taxon>
        <taxon>Eubacteriales</taxon>
        <taxon>Clostridiaceae</taxon>
        <taxon>Clostridium</taxon>
    </lineage>
</organism>
<dbReference type="STRING" id="1561.NPD11_1101"/>
<evidence type="ECO:0000313" key="4">
    <source>
        <dbReference type="EMBL" id="AIY85022.1"/>
    </source>
</evidence>
<dbReference type="PANTHER" id="PTHR38682">
    <property type="entry name" value="V-TYPE ATP SYNTHASE SUBUNIT C"/>
    <property type="match status" value="1"/>
</dbReference>
<dbReference type="InterPro" id="IPR035067">
    <property type="entry name" value="V-type_ATPase_csu/dsu"/>
</dbReference>
<protein>
    <submittedName>
        <fullName evidence="4">ATP synthase (C/AC39) subunit</fullName>
    </submittedName>
</protein>
<reference evidence="4 5" key="1">
    <citation type="journal article" date="2015" name="Infect. Genet. Evol.">
        <title>Genomic sequences of six botulinum neurotoxin-producing strains representing three clostridial species illustrate the mobility and diversity of botulinum neurotoxin genes.</title>
        <authorList>
            <person name="Smith T.J."/>
            <person name="Hill K.K."/>
            <person name="Xie G."/>
            <person name="Foley B.T."/>
            <person name="Williamson C.H."/>
            <person name="Foster J.T."/>
            <person name="Johnson S.L."/>
            <person name="Chertkov O."/>
            <person name="Teshima H."/>
            <person name="Gibbons H.S."/>
            <person name="Johnsky L.A."/>
            <person name="Karavis M.A."/>
            <person name="Smith L.A."/>
        </authorList>
    </citation>
    <scope>NUCLEOTIDE SEQUENCE [LARGE SCALE GENOMIC DNA]</scope>
    <source>
        <strain evidence="4">Sullivan</strain>
    </source>
</reference>
<gene>
    <name evidence="4" type="ORF">U729_1914</name>
</gene>
<evidence type="ECO:0000313" key="5">
    <source>
        <dbReference type="Proteomes" id="UP000030635"/>
    </source>
</evidence>
<proteinExistence type="inferred from homology"/>